<comment type="caution">
    <text evidence="9">The sequence shown here is derived from an EMBL/GenBank/DDBJ whole genome shotgun (WGS) entry which is preliminary data.</text>
</comment>
<evidence type="ECO:0008006" key="11">
    <source>
        <dbReference type="Google" id="ProtNLM"/>
    </source>
</evidence>
<reference evidence="9 10" key="2">
    <citation type="journal article" date="2019" name="G3 (Bethesda)">
        <title>Hybrid Assembly of the Genome of the Entomopathogenic Nematode Steinernema carpocapsae Identifies the X-Chromosome.</title>
        <authorList>
            <person name="Serra L."/>
            <person name="Macchietto M."/>
            <person name="Macias-Munoz A."/>
            <person name="McGill C.J."/>
            <person name="Rodriguez I.M."/>
            <person name="Rodriguez B."/>
            <person name="Murad R."/>
            <person name="Mortazavi A."/>
        </authorList>
    </citation>
    <scope>NUCLEOTIDE SEQUENCE [LARGE SCALE GENOMIC DNA]</scope>
    <source>
        <strain evidence="9 10">ALL</strain>
    </source>
</reference>
<feature type="compositionally biased region" description="Basic residues" evidence="7">
    <location>
        <begin position="10"/>
        <end position="24"/>
    </location>
</feature>
<evidence type="ECO:0000256" key="7">
    <source>
        <dbReference type="SAM" id="MobiDB-lite"/>
    </source>
</evidence>
<organism evidence="9 10">
    <name type="scientific">Steinernema carpocapsae</name>
    <name type="common">Entomopathogenic nematode</name>
    <dbReference type="NCBI Taxonomy" id="34508"/>
    <lineage>
        <taxon>Eukaryota</taxon>
        <taxon>Metazoa</taxon>
        <taxon>Ecdysozoa</taxon>
        <taxon>Nematoda</taxon>
        <taxon>Chromadorea</taxon>
        <taxon>Rhabditida</taxon>
        <taxon>Tylenchina</taxon>
        <taxon>Panagrolaimomorpha</taxon>
        <taxon>Strongyloidoidea</taxon>
        <taxon>Steinernematidae</taxon>
        <taxon>Steinernema</taxon>
    </lineage>
</organism>
<protein>
    <recommendedName>
        <fullName evidence="11">Vang-like protein</fullName>
    </recommendedName>
</protein>
<feature type="region of interest" description="Disordered" evidence="7">
    <location>
        <begin position="1"/>
        <end position="32"/>
    </location>
</feature>
<evidence type="ECO:0000256" key="6">
    <source>
        <dbReference type="ARBA" id="ARBA00025718"/>
    </source>
</evidence>
<keyword evidence="5 8" id="KW-0472">Membrane</keyword>
<dbReference type="EMBL" id="CM016762">
    <property type="protein sequence ID" value="TMS36471.1"/>
    <property type="molecule type" value="Genomic_DNA"/>
</dbReference>
<keyword evidence="10" id="KW-1185">Reference proteome</keyword>
<keyword evidence="4 8" id="KW-1133">Transmembrane helix</keyword>
<reference evidence="9 10" key="1">
    <citation type="journal article" date="2015" name="Genome Biol.">
        <title>Comparative genomics of Steinernema reveals deeply conserved gene regulatory networks.</title>
        <authorList>
            <person name="Dillman A.R."/>
            <person name="Macchietto M."/>
            <person name="Porter C.F."/>
            <person name="Rogers A."/>
            <person name="Williams B."/>
            <person name="Antoshechkin I."/>
            <person name="Lee M.M."/>
            <person name="Goodwin Z."/>
            <person name="Lu X."/>
            <person name="Lewis E.E."/>
            <person name="Goodrich-Blair H."/>
            <person name="Stock S.P."/>
            <person name="Adams B.J."/>
            <person name="Sternberg P.W."/>
            <person name="Mortazavi A."/>
        </authorList>
    </citation>
    <scope>NUCLEOTIDE SEQUENCE [LARGE SCALE GENOMIC DNA]</scope>
    <source>
        <strain evidence="9 10">ALL</strain>
    </source>
</reference>
<feature type="transmembrane region" description="Helical" evidence="8">
    <location>
        <begin position="172"/>
        <end position="199"/>
    </location>
</feature>
<dbReference type="Pfam" id="PF06638">
    <property type="entry name" value="Strabismus"/>
    <property type="match status" value="1"/>
</dbReference>
<name>A0A4U8UTA6_STECR</name>
<gene>
    <name evidence="9" type="ORF">L596_003622</name>
</gene>
<proteinExistence type="inferred from homology"/>
<evidence type="ECO:0000256" key="1">
    <source>
        <dbReference type="ARBA" id="ARBA00004651"/>
    </source>
</evidence>
<dbReference type="PANTHER" id="PTHR20886">
    <property type="entry name" value="VANG-LIKE PROTEIN"/>
    <property type="match status" value="1"/>
</dbReference>
<evidence type="ECO:0000256" key="2">
    <source>
        <dbReference type="ARBA" id="ARBA00022475"/>
    </source>
</evidence>
<evidence type="ECO:0000256" key="8">
    <source>
        <dbReference type="SAM" id="Phobius"/>
    </source>
</evidence>
<evidence type="ECO:0000256" key="3">
    <source>
        <dbReference type="ARBA" id="ARBA00022692"/>
    </source>
</evidence>
<evidence type="ECO:0000256" key="5">
    <source>
        <dbReference type="ARBA" id="ARBA00023136"/>
    </source>
</evidence>
<comment type="similarity">
    <text evidence="6">Belongs to the Vang family.</text>
</comment>
<dbReference type="InterPro" id="IPR009539">
    <property type="entry name" value="VANGL"/>
</dbReference>
<dbReference type="EMBL" id="AZBU02000001">
    <property type="protein sequence ID" value="TMS36471.1"/>
    <property type="molecule type" value="Genomic_DNA"/>
</dbReference>
<accession>A0A4U8UTA6</accession>
<sequence>MSVVSDRSTRRSSQKSHSRSRGIQKRYGSESEHQMMIPQFSAAASEGSCKLDMDDTWGDNTTVITAASEYSQHGASNPPYFEPTGRVSGRRCSRFLWLLSACVLSILSIISAPLMMATPFIVPYFGIPWPESDCPPDCQGLVLTVCVKVVLLIVALWAVYWRTAAADMPRIFLPRVALAFFVLFILFAFWLFFIVRIVLERQVAYSYIVSYSTSLLEVLLYVHYISVIVLLLRSLRPEFTVSVLRDPDGELHTFSLGMMSLQEAAVQVLQLYNVQFSSYNASLENHRNSRTKSGASNVSTGFKMYDIDGTGAGTLPEENARAVLEAAARRRLGGHNERLYEEQEWESRIRKRQYRLLGSTEDAFYSVQSIFPTRTNGQMTTGEPMDIVNASKSVHALIARPLMKYLRATRRQALHPYDQIIVHIQNCLSHRLSPRTFLNRFLSDRLPLQPSIQESKWSIVCDQQASSSISHGLTFILRSHNQDNDSRVQLVCTVSALPFFNITEQSSPSRVSNYTPKAGGDMIC</sequence>
<feature type="transmembrane region" description="Helical" evidence="8">
    <location>
        <begin position="141"/>
        <end position="160"/>
    </location>
</feature>
<evidence type="ECO:0000313" key="10">
    <source>
        <dbReference type="Proteomes" id="UP000298663"/>
    </source>
</evidence>
<feature type="transmembrane region" description="Helical" evidence="8">
    <location>
        <begin position="205"/>
        <end position="232"/>
    </location>
</feature>
<dbReference type="STRING" id="34508.A0A4U8UTA6"/>
<keyword evidence="2" id="KW-1003">Cell membrane</keyword>
<dbReference type="AlphaFoldDB" id="A0A4U8UTA6"/>
<evidence type="ECO:0000313" key="9">
    <source>
        <dbReference type="EMBL" id="TMS36471.1"/>
    </source>
</evidence>
<dbReference type="GO" id="GO:0005886">
    <property type="term" value="C:plasma membrane"/>
    <property type="evidence" value="ECO:0007669"/>
    <property type="project" value="UniProtKB-SubCell"/>
</dbReference>
<feature type="transmembrane region" description="Helical" evidence="8">
    <location>
        <begin position="95"/>
        <end position="121"/>
    </location>
</feature>
<keyword evidence="3 8" id="KW-0812">Transmembrane</keyword>
<dbReference type="OrthoDB" id="8887313at2759"/>
<comment type="subcellular location">
    <subcellularLocation>
        <location evidence="1">Cell membrane</location>
        <topology evidence="1">Multi-pass membrane protein</topology>
    </subcellularLocation>
</comment>
<dbReference type="Proteomes" id="UP000298663">
    <property type="component" value="Chromosome X"/>
</dbReference>
<evidence type="ECO:0000256" key="4">
    <source>
        <dbReference type="ARBA" id="ARBA00022989"/>
    </source>
</evidence>